<evidence type="ECO:0000313" key="6">
    <source>
        <dbReference type="Proteomes" id="UP001225378"/>
    </source>
</evidence>
<dbReference type="CDD" id="cd01949">
    <property type="entry name" value="GGDEF"/>
    <property type="match status" value="1"/>
</dbReference>
<evidence type="ECO:0000313" key="5">
    <source>
        <dbReference type="EMBL" id="XBS19520.1"/>
    </source>
</evidence>
<feature type="domain" description="GGDEF" evidence="4">
    <location>
        <begin position="256"/>
        <end position="395"/>
    </location>
</feature>
<name>A0AAU7NRE1_9GAMM</name>
<dbReference type="RefSeq" id="WP_305907730.1">
    <property type="nucleotide sequence ID" value="NZ_CP157743.1"/>
</dbReference>
<protein>
    <recommendedName>
        <fullName evidence="2">diguanylate cyclase</fullName>
        <ecNumber evidence="2">2.7.7.65</ecNumber>
    </recommendedName>
</protein>
<dbReference type="EC" id="2.7.7.65" evidence="2"/>
<comment type="catalytic activity">
    <reaction evidence="3">
        <text>2 GTP = 3',3'-c-di-GMP + 2 diphosphate</text>
        <dbReference type="Rhea" id="RHEA:24898"/>
        <dbReference type="ChEBI" id="CHEBI:33019"/>
        <dbReference type="ChEBI" id="CHEBI:37565"/>
        <dbReference type="ChEBI" id="CHEBI:58805"/>
        <dbReference type="EC" id="2.7.7.65"/>
    </reaction>
</comment>
<dbReference type="SUPFAM" id="SSF55781">
    <property type="entry name" value="GAF domain-like"/>
    <property type="match status" value="1"/>
</dbReference>
<dbReference type="SMART" id="SM00267">
    <property type="entry name" value="GGDEF"/>
    <property type="match status" value="1"/>
</dbReference>
<keyword evidence="5" id="KW-0548">Nucleotidyltransferase</keyword>
<dbReference type="InterPro" id="IPR003018">
    <property type="entry name" value="GAF"/>
</dbReference>
<keyword evidence="5" id="KW-0808">Transferase</keyword>
<comment type="cofactor">
    <cofactor evidence="1">
        <name>Mg(2+)</name>
        <dbReference type="ChEBI" id="CHEBI:18420"/>
    </cofactor>
</comment>
<dbReference type="KEGG" id="mech:Q9L42_014280"/>
<keyword evidence="6" id="KW-1185">Reference proteome</keyword>
<dbReference type="PROSITE" id="PS50887">
    <property type="entry name" value="GGDEF"/>
    <property type="match status" value="1"/>
</dbReference>
<evidence type="ECO:0000259" key="4">
    <source>
        <dbReference type="PROSITE" id="PS50887"/>
    </source>
</evidence>
<dbReference type="Proteomes" id="UP001225378">
    <property type="component" value="Chromosome"/>
</dbReference>
<dbReference type="InterPro" id="IPR029787">
    <property type="entry name" value="Nucleotide_cyclase"/>
</dbReference>
<dbReference type="InterPro" id="IPR000160">
    <property type="entry name" value="GGDEF_dom"/>
</dbReference>
<dbReference type="Pfam" id="PF13185">
    <property type="entry name" value="GAF_2"/>
    <property type="match status" value="1"/>
</dbReference>
<evidence type="ECO:0000256" key="3">
    <source>
        <dbReference type="ARBA" id="ARBA00034247"/>
    </source>
</evidence>
<reference evidence="5 6" key="1">
    <citation type="journal article" date="2024" name="Microbiology">
        <title>Methylomarinum rosea sp. nov., a novel halophilic methanotrophic bacterium from the hypersaline Lake Elton.</title>
        <authorList>
            <person name="Suleimanov R.Z."/>
            <person name="Oshkin I.Y."/>
            <person name="Danilova O.V."/>
            <person name="Suzina N.E."/>
            <person name="Dedysh S.N."/>
        </authorList>
    </citation>
    <scope>NUCLEOTIDE SEQUENCE [LARGE SCALE GENOMIC DNA]</scope>
    <source>
        <strain evidence="5 6">Ch1-1</strain>
    </source>
</reference>
<accession>A0AAU7NRE1</accession>
<dbReference type="EMBL" id="CP157743">
    <property type="protein sequence ID" value="XBS19520.1"/>
    <property type="molecule type" value="Genomic_DNA"/>
</dbReference>
<dbReference type="InterPro" id="IPR029016">
    <property type="entry name" value="GAF-like_dom_sf"/>
</dbReference>
<dbReference type="FunFam" id="3.30.70.270:FF:000001">
    <property type="entry name" value="Diguanylate cyclase domain protein"/>
    <property type="match status" value="1"/>
</dbReference>
<proteinExistence type="predicted"/>
<dbReference type="InterPro" id="IPR050469">
    <property type="entry name" value="Diguanylate_Cyclase"/>
</dbReference>
<sequence>MPENINYEIGVEHGMEDIVVDLMNSLSTIKELSELNYQLSVNDEKLLLDKALSTLIQNQDMERCSFFLLNEDEQVLVNVTGLSYFEVLEDLNESFQSRQFKVGEGIIGLAAEKKTLQHCHNCREDERFINNGAEMDGAMPGSIISVPVFAANLELIGVLNISHPEPYYFTEWHIRLLEIYKNMLGQLISNYRLFHQMERQIASRTTKLERAYKDIKRLKEHYENISVLDQLTGLYNRRYFYNQIKMTMAGYERYGQAMCLLIMDIDHFKSINDNYGHIFGDQVLIDIANLLKTQVRHADVLVRFGGEEFVIIFTNTSCANGIMFAERIRKEVNQLFWQKKDDSIRVTMSIGLYCHDNDCCQSMPRANIDQIIHYADMALYAAKKRGRNQVVKFSKELIEE</sequence>
<evidence type="ECO:0000256" key="1">
    <source>
        <dbReference type="ARBA" id="ARBA00001946"/>
    </source>
</evidence>
<evidence type="ECO:0000256" key="2">
    <source>
        <dbReference type="ARBA" id="ARBA00012528"/>
    </source>
</evidence>
<dbReference type="Gene3D" id="3.30.70.270">
    <property type="match status" value="1"/>
</dbReference>
<gene>
    <name evidence="5" type="ORF">Q9L42_014280</name>
</gene>
<dbReference type="PANTHER" id="PTHR45138">
    <property type="entry name" value="REGULATORY COMPONENTS OF SENSORY TRANSDUCTION SYSTEM"/>
    <property type="match status" value="1"/>
</dbReference>
<dbReference type="Pfam" id="PF00990">
    <property type="entry name" value="GGDEF"/>
    <property type="match status" value="1"/>
</dbReference>
<organism evidence="5 6">
    <name type="scientific">Methylomarinum roseum</name>
    <dbReference type="NCBI Taxonomy" id="3067653"/>
    <lineage>
        <taxon>Bacteria</taxon>
        <taxon>Pseudomonadati</taxon>
        <taxon>Pseudomonadota</taxon>
        <taxon>Gammaproteobacteria</taxon>
        <taxon>Methylococcales</taxon>
        <taxon>Methylococcaceae</taxon>
        <taxon>Methylomarinum</taxon>
    </lineage>
</organism>
<dbReference type="InterPro" id="IPR043128">
    <property type="entry name" value="Rev_trsase/Diguanyl_cyclase"/>
</dbReference>
<dbReference type="PANTHER" id="PTHR45138:SF9">
    <property type="entry name" value="DIGUANYLATE CYCLASE DGCM-RELATED"/>
    <property type="match status" value="1"/>
</dbReference>
<dbReference type="GO" id="GO:0052621">
    <property type="term" value="F:diguanylate cyclase activity"/>
    <property type="evidence" value="ECO:0007669"/>
    <property type="project" value="UniProtKB-EC"/>
</dbReference>
<dbReference type="NCBIfam" id="TIGR00254">
    <property type="entry name" value="GGDEF"/>
    <property type="match status" value="1"/>
</dbReference>
<dbReference type="Gene3D" id="3.30.450.40">
    <property type="match status" value="1"/>
</dbReference>
<dbReference type="SUPFAM" id="SSF55073">
    <property type="entry name" value="Nucleotide cyclase"/>
    <property type="match status" value="1"/>
</dbReference>
<dbReference type="SMART" id="SM00065">
    <property type="entry name" value="GAF"/>
    <property type="match status" value="1"/>
</dbReference>
<dbReference type="AlphaFoldDB" id="A0AAU7NRE1"/>